<dbReference type="OrthoDB" id="2691224at2759"/>
<evidence type="ECO:0000313" key="2">
    <source>
        <dbReference type="Proteomes" id="UP000077266"/>
    </source>
</evidence>
<dbReference type="EMBL" id="KV425892">
    <property type="protein sequence ID" value="KZW01729.1"/>
    <property type="molecule type" value="Genomic_DNA"/>
</dbReference>
<organism evidence="1 2">
    <name type="scientific">Exidia glandulosa HHB12029</name>
    <dbReference type="NCBI Taxonomy" id="1314781"/>
    <lineage>
        <taxon>Eukaryota</taxon>
        <taxon>Fungi</taxon>
        <taxon>Dikarya</taxon>
        <taxon>Basidiomycota</taxon>
        <taxon>Agaricomycotina</taxon>
        <taxon>Agaricomycetes</taxon>
        <taxon>Auriculariales</taxon>
        <taxon>Exidiaceae</taxon>
        <taxon>Exidia</taxon>
    </lineage>
</organism>
<sequence length="99" mass="10984">MVGGGERMAGYGSTKVLAMLTGDQTCAYLSMKHYAVNLGYRNVFGRRSARICVDDVVDELSQAISSFYFTERLSVLRCYIPLVRAKENVDDPLHDVASL</sequence>
<keyword evidence="2" id="KW-1185">Reference proteome</keyword>
<protein>
    <submittedName>
        <fullName evidence="1">Uncharacterized protein</fullName>
    </submittedName>
</protein>
<accession>A0A165P6U7</accession>
<reference evidence="1 2" key="1">
    <citation type="journal article" date="2016" name="Mol. Biol. Evol.">
        <title>Comparative Genomics of Early-Diverging Mushroom-Forming Fungi Provides Insights into the Origins of Lignocellulose Decay Capabilities.</title>
        <authorList>
            <person name="Nagy L.G."/>
            <person name="Riley R."/>
            <person name="Tritt A."/>
            <person name="Adam C."/>
            <person name="Daum C."/>
            <person name="Floudas D."/>
            <person name="Sun H."/>
            <person name="Yadav J.S."/>
            <person name="Pangilinan J."/>
            <person name="Larsson K.H."/>
            <person name="Matsuura K."/>
            <person name="Barry K."/>
            <person name="Labutti K."/>
            <person name="Kuo R."/>
            <person name="Ohm R.A."/>
            <person name="Bhattacharya S.S."/>
            <person name="Shirouzu T."/>
            <person name="Yoshinaga Y."/>
            <person name="Martin F.M."/>
            <person name="Grigoriev I.V."/>
            <person name="Hibbett D.S."/>
        </authorList>
    </citation>
    <scope>NUCLEOTIDE SEQUENCE [LARGE SCALE GENOMIC DNA]</scope>
    <source>
        <strain evidence="1 2">HHB12029</strain>
    </source>
</reference>
<dbReference type="AlphaFoldDB" id="A0A165P6U7"/>
<evidence type="ECO:0000313" key="1">
    <source>
        <dbReference type="EMBL" id="KZW01729.1"/>
    </source>
</evidence>
<dbReference type="InParanoid" id="A0A165P6U7"/>
<dbReference type="Proteomes" id="UP000077266">
    <property type="component" value="Unassembled WGS sequence"/>
</dbReference>
<gene>
    <name evidence="1" type="ORF">EXIGLDRAFT_48290</name>
</gene>
<proteinExistence type="predicted"/>
<name>A0A165P6U7_EXIGL</name>